<feature type="domain" description="FAD-binding" evidence="6">
    <location>
        <begin position="5"/>
        <end position="170"/>
    </location>
</feature>
<dbReference type="Gene3D" id="3.50.50.60">
    <property type="entry name" value="FAD/NAD(P)-binding domain"/>
    <property type="match status" value="1"/>
</dbReference>
<dbReference type="STRING" id="1073089.A0A1L9RUV8"/>
<feature type="transmembrane region" description="Helical" evidence="5">
    <location>
        <begin position="583"/>
        <end position="601"/>
    </location>
</feature>
<evidence type="ECO:0000256" key="5">
    <source>
        <dbReference type="SAM" id="Phobius"/>
    </source>
</evidence>
<protein>
    <recommendedName>
        <fullName evidence="6">FAD-binding domain-containing protein</fullName>
    </recommendedName>
</protein>
<gene>
    <name evidence="7" type="ORF">ASPWEDRAFT_180185</name>
</gene>
<evidence type="ECO:0000313" key="8">
    <source>
        <dbReference type="Proteomes" id="UP000184383"/>
    </source>
</evidence>
<dbReference type="Pfam" id="PF01494">
    <property type="entry name" value="FAD_binding_3"/>
    <property type="match status" value="2"/>
</dbReference>
<comment type="similarity">
    <text evidence="1">Belongs to the paxM FAD-dependent monooxygenase family.</text>
</comment>
<feature type="transmembrane region" description="Helical" evidence="5">
    <location>
        <begin position="445"/>
        <end position="467"/>
    </location>
</feature>
<dbReference type="InterPro" id="IPR050562">
    <property type="entry name" value="FAD_mOase_fung"/>
</dbReference>
<dbReference type="AlphaFoldDB" id="A0A1L9RUV8"/>
<feature type="transmembrane region" description="Helical" evidence="5">
    <location>
        <begin position="631"/>
        <end position="651"/>
    </location>
</feature>
<keyword evidence="8" id="KW-1185">Reference proteome</keyword>
<proteinExistence type="inferred from homology"/>
<dbReference type="GeneID" id="63747675"/>
<name>A0A1L9RUV8_ASPWE</name>
<evidence type="ECO:0000259" key="6">
    <source>
        <dbReference type="Pfam" id="PF01494"/>
    </source>
</evidence>
<dbReference type="GO" id="GO:0004497">
    <property type="term" value="F:monooxygenase activity"/>
    <property type="evidence" value="ECO:0007669"/>
    <property type="project" value="InterPro"/>
</dbReference>
<keyword evidence="5" id="KW-0812">Transmembrane</keyword>
<organism evidence="7 8">
    <name type="scientific">Aspergillus wentii DTO 134E9</name>
    <dbReference type="NCBI Taxonomy" id="1073089"/>
    <lineage>
        <taxon>Eukaryota</taxon>
        <taxon>Fungi</taxon>
        <taxon>Dikarya</taxon>
        <taxon>Ascomycota</taxon>
        <taxon>Pezizomycotina</taxon>
        <taxon>Eurotiomycetes</taxon>
        <taxon>Eurotiomycetidae</taxon>
        <taxon>Eurotiales</taxon>
        <taxon>Aspergillaceae</taxon>
        <taxon>Aspergillus</taxon>
        <taxon>Aspergillus subgen. Cremei</taxon>
    </lineage>
</organism>
<dbReference type="GO" id="GO:0071949">
    <property type="term" value="F:FAD binding"/>
    <property type="evidence" value="ECO:0007669"/>
    <property type="project" value="InterPro"/>
</dbReference>
<keyword evidence="2" id="KW-0285">Flavoprotein</keyword>
<keyword evidence="4" id="KW-0560">Oxidoreductase</keyword>
<dbReference type="VEuPathDB" id="FungiDB:ASPWEDRAFT_180185"/>
<sequence length="737" mass="81899">MSSFKVIVIGGSIAGLTLANILERYNIDYVLLEKYRDIAPQLGASIGVLPYGFQILEQLGVCNKVEAISEPIEKMRSFGPDGTRLNAQDGFGKMLSEITGYKMCFLDRRQLVQTLYDNLKDKSKVLVSREIFKIEQLDGQVRIITKDGTAFAGDLLVGADGVHSRTREEMWRIADLEAPEYDTDTLKKSIKCTYKCLFGIAERPDGIADDTGFKTFHQNRSYLYQTGPENKMYFFAFLKNAEKTIHASIPKYTAEDIETVAAEYGNDSLFPGLTFGDLLRRRKTAVLVPLHEYVLERCFYKRAIVIGDAFHKFNPLTGQGGNSAIESAGLLADLLRDIIDQKSDITDSMITAQFTTFQGQRKPRAKTLMEAAMGLQRMEALETRFHKFINLSIMSKLHPNKLAPGFSEFCSPGHVLQYLPPPPQRGAVAADEVVVAEPKQRSMAVTAPAIVVMLLIAAISPVVLNVFNLTGSGSQMVQIYTLITTTAVNGLWVVESYRPGQFLGPLYSATPYILASIFCGWEIILPIYFAIYIFRSHSRGFYYPHPRTINLGAAKSLSTGLLVAYILPILHTITGLKHFVSDISGWMIPVAHLILPVLLFLGERSFMKSSSNMKLAEILYNTRDMPHLSRFYALIVFLASTVHVVIASQVLSQLRMDELSLPMISSGAVQLACLTLAIATWCLFTVWDLHRVNVIRTSALPATALCILGVVLLGPGATVIGLWGWREYALEASRLRK</sequence>
<keyword evidence="5" id="KW-0472">Membrane</keyword>
<dbReference type="RefSeq" id="XP_040692334.1">
    <property type="nucleotide sequence ID" value="XM_040831827.1"/>
</dbReference>
<dbReference type="InterPro" id="IPR002938">
    <property type="entry name" value="FAD-bd"/>
</dbReference>
<feature type="transmembrane region" description="Helical" evidence="5">
    <location>
        <begin position="663"/>
        <end position="687"/>
    </location>
</feature>
<feature type="domain" description="FAD-binding" evidence="6">
    <location>
        <begin position="288"/>
        <end position="340"/>
    </location>
</feature>
<feature type="transmembrane region" description="Helical" evidence="5">
    <location>
        <begin position="552"/>
        <end position="571"/>
    </location>
</feature>
<evidence type="ECO:0000313" key="7">
    <source>
        <dbReference type="EMBL" id="OJJ38658.1"/>
    </source>
</evidence>
<feature type="transmembrane region" description="Helical" evidence="5">
    <location>
        <begin position="509"/>
        <end position="531"/>
    </location>
</feature>
<dbReference type="EMBL" id="KV878210">
    <property type="protein sequence ID" value="OJJ38658.1"/>
    <property type="molecule type" value="Genomic_DNA"/>
</dbReference>
<dbReference type="SUPFAM" id="SSF51905">
    <property type="entry name" value="FAD/NAD(P)-binding domain"/>
    <property type="match status" value="1"/>
</dbReference>
<dbReference type="InterPro" id="IPR036188">
    <property type="entry name" value="FAD/NAD-bd_sf"/>
</dbReference>
<evidence type="ECO:0000256" key="1">
    <source>
        <dbReference type="ARBA" id="ARBA00007992"/>
    </source>
</evidence>
<dbReference type="Proteomes" id="UP000184383">
    <property type="component" value="Unassembled WGS sequence"/>
</dbReference>
<dbReference type="OrthoDB" id="10029326at2759"/>
<evidence type="ECO:0000256" key="3">
    <source>
        <dbReference type="ARBA" id="ARBA00022827"/>
    </source>
</evidence>
<keyword evidence="3" id="KW-0274">FAD</keyword>
<dbReference type="PANTHER" id="PTHR47356:SF2">
    <property type="entry name" value="FAD-BINDING DOMAIN-CONTAINING PROTEIN-RELATED"/>
    <property type="match status" value="1"/>
</dbReference>
<reference evidence="8" key="1">
    <citation type="journal article" date="2017" name="Genome Biol.">
        <title>Comparative genomics reveals high biological diversity and specific adaptations in the industrially and medically important fungal genus Aspergillus.</title>
        <authorList>
            <person name="de Vries R.P."/>
            <person name="Riley R."/>
            <person name="Wiebenga A."/>
            <person name="Aguilar-Osorio G."/>
            <person name="Amillis S."/>
            <person name="Uchima C.A."/>
            <person name="Anderluh G."/>
            <person name="Asadollahi M."/>
            <person name="Askin M."/>
            <person name="Barry K."/>
            <person name="Battaglia E."/>
            <person name="Bayram O."/>
            <person name="Benocci T."/>
            <person name="Braus-Stromeyer S.A."/>
            <person name="Caldana C."/>
            <person name="Canovas D."/>
            <person name="Cerqueira G.C."/>
            <person name="Chen F."/>
            <person name="Chen W."/>
            <person name="Choi C."/>
            <person name="Clum A."/>
            <person name="Dos Santos R.A."/>
            <person name="Damasio A.R."/>
            <person name="Diallinas G."/>
            <person name="Emri T."/>
            <person name="Fekete E."/>
            <person name="Flipphi M."/>
            <person name="Freyberg S."/>
            <person name="Gallo A."/>
            <person name="Gournas C."/>
            <person name="Habgood R."/>
            <person name="Hainaut M."/>
            <person name="Harispe M.L."/>
            <person name="Henrissat B."/>
            <person name="Hilden K.S."/>
            <person name="Hope R."/>
            <person name="Hossain A."/>
            <person name="Karabika E."/>
            <person name="Karaffa L."/>
            <person name="Karanyi Z."/>
            <person name="Krasevec N."/>
            <person name="Kuo A."/>
            <person name="Kusch H."/>
            <person name="LaButti K."/>
            <person name="Lagendijk E.L."/>
            <person name="Lapidus A."/>
            <person name="Levasseur A."/>
            <person name="Lindquist E."/>
            <person name="Lipzen A."/>
            <person name="Logrieco A.F."/>
            <person name="MacCabe A."/>
            <person name="Maekelae M.R."/>
            <person name="Malavazi I."/>
            <person name="Melin P."/>
            <person name="Meyer V."/>
            <person name="Mielnichuk N."/>
            <person name="Miskei M."/>
            <person name="Molnar A.P."/>
            <person name="Mule G."/>
            <person name="Ngan C.Y."/>
            <person name="Orejas M."/>
            <person name="Orosz E."/>
            <person name="Ouedraogo J.P."/>
            <person name="Overkamp K.M."/>
            <person name="Park H.-S."/>
            <person name="Perrone G."/>
            <person name="Piumi F."/>
            <person name="Punt P.J."/>
            <person name="Ram A.F."/>
            <person name="Ramon A."/>
            <person name="Rauscher S."/>
            <person name="Record E."/>
            <person name="Riano-Pachon D.M."/>
            <person name="Robert V."/>
            <person name="Roehrig J."/>
            <person name="Ruller R."/>
            <person name="Salamov A."/>
            <person name="Salih N.S."/>
            <person name="Samson R.A."/>
            <person name="Sandor E."/>
            <person name="Sanguinetti M."/>
            <person name="Schuetze T."/>
            <person name="Sepcic K."/>
            <person name="Shelest E."/>
            <person name="Sherlock G."/>
            <person name="Sophianopoulou V."/>
            <person name="Squina F.M."/>
            <person name="Sun H."/>
            <person name="Susca A."/>
            <person name="Todd R.B."/>
            <person name="Tsang A."/>
            <person name="Unkles S.E."/>
            <person name="van de Wiele N."/>
            <person name="van Rossen-Uffink D."/>
            <person name="Oliveira J.V."/>
            <person name="Vesth T.C."/>
            <person name="Visser J."/>
            <person name="Yu J.-H."/>
            <person name="Zhou M."/>
            <person name="Andersen M.R."/>
            <person name="Archer D.B."/>
            <person name="Baker S.E."/>
            <person name="Benoit I."/>
            <person name="Brakhage A.A."/>
            <person name="Braus G.H."/>
            <person name="Fischer R."/>
            <person name="Frisvad J.C."/>
            <person name="Goldman G.H."/>
            <person name="Houbraken J."/>
            <person name="Oakley B."/>
            <person name="Pocsi I."/>
            <person name="Scazzocchio C."/>
            <person name="Seiboth B."/>
            <person name="vanKuyk P.A."/>
            <person name="Wortman J."/>
            <person name="Dyer P.S."/>
            <person name="Grigoriev I.V."/>
        </authorList>
    </citation>
    <scope>NUCLEOTIDE SEQUENCE [LARGE SCALE GENOMIC DNA]</scope>
    <source>
        <strain evidence="8">DTO 134E9</strain>
    </source>
</reference>
<evidence type="ECO:0000256" key="4">
    <source>
        <dbReference type="ARBA" id="ARBA00023002"/>
    </source>
</evidence>
<keyword evidence="5" id="KW-1133">Transmembrane helix</keyword>
<accession>A0A1L9RUV8</accession>
<feature type="transmembrane region" description="Helical" evidence="5">
    <location>
        <begin position="479"/>
        <end position="497"/>
    </location>
</feature>
<evidence type="ECO:0000256" key="2">
    <source>
        <dbReference type="ARBA" id="ARBA00022630"/>
    </source>
</evidence>
<feature type="transmembrane region" description="Helical" evidence="5">
    <location>
        <begin position="699"/>
        <end position="725"/>
    </location>
</feature>
<dbReference type="PANTHER" id="PTHR47356">
    <property type="entry name" value="FAD-DEPENDENT MONOOXYGENASE ASQG-RELATED"/>
    <property type="match status" value="1"/>
</dbReference>
<dbReference type="PRINTS" id="PR00420">
    <property type="entry name" value="RNGMNOXGNASE"/>
</dbReference>